<gene>
    <name evidence="2" type="ORF">SAMN05421824_0517</name>
</gene>
<keyword evidence="1" id="KW-1133">Transmembrane helix</keyword>
<organism evidence="2 3">
    <name type="scientific">Hyunsoonleella jejuensis</name>
    <dbReference type="NCBI Taxonomy" id="419940"/>
    <lineage>
        <taxon>Bacteria</taxon>
        <taxon>Pseudomonadati</taxon>
        <taxon>Bacteroidota</taxon>
        <taxon>Flavobacteriia</taxon>
        <taxon>Flavobacteriales</taxon>
        <taxon>Flavobacteriaceae</taxon>
    </lineage>
</organism>
<dbReference type="STRING" id="419940.SAMN05421824_0517"/>
<feature type="transmembrane region" description="Helical" evidence="1">
    <location>
        <begin position="61"/>
        <end position="80"/>
    </location>
</feature>
<evidence type="ECO:0000313" key="3">
    <source>
        <dbReference type="Proteomes" id="UP000198999"/>
    </source>
</evidence>
<dbReference type="Proteomes" id="UP000198999">
    <property type="component" value="Unassembled WGS sequence"/>
</dbReference>
<feature type="transmembrane region" description="Helical" evidence="1">
    <location>
        <begin position="86"/>
        <end position="102"/>
    </location>
</feature>
<keyword evidence="1" id="KW-0812">Transmembrane</keyword>
<feature type="transmembrane region" description="Helical" evidence="1">
    <location>
        <begin position="109"/>
        <end position="128"/>
    </location>
</feature>
<dbReference type="RefSeq" id="WP_092574946.1">
    <property type="nucleotide sequence ID" value="NZ_FOFN01000001.1"/>
</dbReference>
<reference evidence="2 3" key="1">
    <citation type="submission" date="2016-10" db="EMBL/GenBank/DDBJ databases">
        <authorList>
            <person name="de Groot N.N."/>
        </authorList>
    </citation>
    <scope>NUCLEOTIDE SEQUENCE [LARGE SCALE GENOMIC DNA]</scope>
    <source>
        <strain evidence="2 3">DSM 21035</strain>
    </source>
</reference>
<dbReference type="EMBL" id="FOFN01000001">
    <property type="protein sequence ID" value="SEP86075.1"/>
    <property type="molecule type" value="Genomic_DNA"/>
</dbReference>
<keyword evidence="3" id="KW-1185">Reference proteome</keyword>
<evidence type="ECO:0000313" key="2">
    <source>
        <dbReference type="EMBL" id="SEP86075.1"/>
    </source>
</evidence>
<keyword evidence="1" id="KW-0472">Membrane</keyword>
<name>A0A1H9BB60_9FLAO</name>
<feature type="transmembrane region" description="Helical" evidence="1">
    <location>
        <begin position="134"/>
        <end position="152"/>
    </location>
</feature>
<dbReference type="OrthoDB" id="1448908at2"/>
<dbReference type="AlphaFoldDB" id="A0A1H9BB60"/>
<accession>A0A1H9BB60</accession>
<evidence type="ECO:0000256" key="1">
    <source>
        <dbReference type="SAM" id="Phobius"/>
    </source>
</evidence>
<sequence length="170" mass="19385">MNDLKCPNCKEEVSQIELDCENCGFPLSGTEKEKAIFIGRQISNTSKIGDAKESQEKAQRILYIIGGFQIINGILVYFNTKSIMDVTFYIILGILLGVFGYFSSKKPILFLSLALILILSYYGLLYLINPEFVFKGILWKIVIIGFLCYGIWNAMEARQLKKNNKFLEKQ</sequence>
<proteinExistence type="predicted"/>
<protein>
    <submittedName>
        <fullName evidence="2">Uncharacterized protein</fullName>
    </submittedName>
</protein>